<feature type="binding site" evidence="10">
    <location>
        <position position="42"/>
    </location>
    <ligand>
        <name>ATP</name>
        <dbReference type="ChEBI" id="CHEBI:30616"/>
    </ligand>
</feature>
<sequence length="659" mass="73039">MDVRNIDGRDPNYDFIAAIGQGGFGTVVKVRRKSDRKIMACKMIDCSRHQNIIIFARREIEALSSFADSERYIAKFSRDLSWVQRTGVLRLYMDFYEGGDLQGAINRCKHEDMLVHPFMATYWAMEIARGVKACHDYGIIHRDLKPGNVLLARPYEFNDMLWSLSNNSALAEEDKDLAREFSTWLESRPPWCHITDFGLGKISGAATQPNQFTPASFNAGLLGTPGFIAPEALGNSIIFSVKSDIYSLGCLLYNLCTCNPPPANNPSNTNTVQVQIGLEYPRRLAQIIQRCLDQNPEARPNSREVANEISEAYIDILEDAKYGQMRTKLANAFQSTINASFSSELNNPDANPGGLSGLMRSLAQGPGLNRRLREALYQSDAQEMKAAIYAGADVDIPAFDEESPKSNAYIDVVAGIKHSTAGASTEGYAKYIEKERIRKAEEIISTYHATKLTLLGWAIIMSPLSCLAVLLDSGALYDMEDVDSNPLLIAARHNSAAVIEYLVTTCDFDVNQRVGEAKESALAVAARFANPDAIQTILKLHGNPRIKNLKEENALHLLGKSKRKNNEGITYERCYGLVIKAASMLIFLRDEHKKTPLYYALLAGRPAKIIDMIVNSTPNLPNSPKMVVKDLASITNLKDLVELGYERSQRAPIGEILGL</sequence>
<evidence type="ECO:0000256" key="4">
    <source>
        <dbReference type="ARBA" id="ARBA00022679"/>
    </source>
</evidence>
<dbReference type="EC" id="2.7.11.1" evidence="2"/>
<evidence type="ECO:0000313" key="12">
    <source>
        <dbReference type="EMBL" id="KAK6540850.1"/>
    </source>
</evidence>
<evidence type="ECO:0000313" key="13">
    <source>
        <dbReference type="Proteomes" id="UP001365542"/>
    </source>
</evidence>
<dbReference type="PANTHER" id="PTHR43671:SF98">
    <property type="entry name" value="SERINE_THREONINE-PROTEIN KINASE NEK11"/>
    <property type="match status" value="1"/>
</dbReference>
<comment type="catalytic activity">
    <reaction evidence="8">
        <text>L-threonyl-[protein] + ATP = O-phospho-L-threonyl-[protein] + ADP + H(+)</text>
        <dbReference type="Rhea" id="RHEA:46608"/>
        <dbReference type="Rhea" id="RHEA-COMP:11060"/>
        <dbReference type="Rhea" id="RHEA-COMP:11605"/>
        <dbReference type="ChEBI" id="CHEBI:15378"/>
        <dbReference type="ChEBI" id="CHEBI:30013"/>
        <dbReference type="ChEBI" id="CHEBI:30616"/>
        <dbReference type="ChEBI" id="CHEBI:61977"/>
        <dbReference type="ChEBI" id="CHEBI:456216"/>
        <dbReference type="EC" id="2.7.11.1"/>
    </reaction>
</comment>
<keyword evidence="5 10" id="KW-0547">Nucleotide-binding</keyword>
<dbReference type="PROSITE" id="PS50011">
    <property type="entry name" value="PROTEIN_KINASE_DOM"/>
    <property type="match status" value="1"/>
</dbReference>
<dbReference type="SMART" id="SM00248">
    <property type="entry name" value="ANK"/>
    <property type="match status" value="4"/>
</dbReference>
<evidence type="ECO:0000256" key="6">
    <source>
        <dbReference type="ARBA" id="ARBA00022777"/>
    </source>
</evidence>
<keyword evidence="4" id="KW-0808">Transferase</keyword>
<keyword evidence="3" id="KW-0723">Serine/threonine-protein kinase</keyword>
<evidence type="ECO:0000256" key="1">
    <source>
        <dbReference type="ARBA" id="ARBA00010886"/>
    </source>
</evidence>
<dbReference type="AlphaFoldDB" id="A0AAV9XFG6"/>
<reference evidence="12 13" key="1">
    <citation type="submission" date="2019-10" db="EMBL/GenBank/DDBJ databases">
        <authorList>
            <person name="Palmer J.M."/>
        </authorList>
    </citation>
    <scope>NUCLEOTIDE SEQUENCE [LARGE SCALE GENOMIC DNA]</scope>
    <source>
        <strain evidence="12 13">TWF694</strain>
    </source>
</reference>
<gene>
    <name evidence="12" type="primary">NEK2_4</name>
    <name evidence="12" type="ORF">TWF694_008233</name>
</gene>
<dbReference type="Pfam" id="PF00069">
    <property type="entry name" value="Pkinase"/>
    <property type="match status" value="1"/>
</dbReference>
<evidence type="ECO:0000256" key="7">
    <source>
        <dbReference type="ARBA" id="ARBA00022840"/>
    </source>
</evidence>
<dbReference type="PROSITE" id="PS00108">
    <property type="entry name" value="PROTEIN_KINASE_ST"/>
    <property type="match status" value="1"/>
</dbReference>
<name>A0AAV9XFG6_9PEZI</name>
<dbReference type="InterPro" id="IPR017441">
    <property type="entry name" value="Protein_kinase_ATP_BS"/>
</dbReference>
<dbReference type="GO" id="GO:0004674">
    <property type="term" value="F:protein serine/threonine kinase activity"/>
    <property type="evidence" value="ECO:0007669"/>
    <property type="project" value="UniProtKB-KW"/>
</dbReference>
<proteinExistence type="inferred from homology"/>
<dbReference type="SMART" id="SM00220">
    <property type="entry name" value="S_TKc"/>
    <property type="match status" value="1"/>
</dbReference>
<dbReference type="SUPFAM" id="SSF48403">
    <property type="entry name" value="Ankyrin repeat"/>
    <property type="match status" value="1"/>
</dbReference>
<comment type="caution">
    <text evidence="12">The sequence shown here is derived from an EMBL/GenBank/DDBJ whole genome shotgun (WGS) entry which is preliminary data.</text>
</comment>
<evidence type="ECO:0000256" key="3">
    <source>
        <dbReference type="ARBA" id="ARBA00022527"/>
    </source>
</evidence>
<dbReference type="SUPFAM" id="SSF56112">
    <property type="entry name" value="Protein kinase-like (PK-like)"/>
    <property type="match status" value="1"/>
</dbReference>
<keyword evidence="13" id="KW-1185">Reference proteome</keyword>
<dbReference type="InterPro" id="IPR036770">
    <property type="entry name" value="Ankyrin_rpt-contain_sf"/>
</dbReference>
<dbReference type="CDD" id="cd00180">
    <property type="entry name" value="PKc"/>
    <property type="match status" value="1"/>
</dbReference>
<dbReference type="GO" id="GO:0005524">
    <property type="term" value="F:ATP binding"/>
    <property type="evidence" value="ECO:0007669"/>
    <property type="project" value="UniProtKB-UniRule"/>
</dbReference>
<dbReference type="InterPro" id="IPR050660">
    <property type="entry name" value="NEK_Ser/Thr_kinase"/>
</dbReference>
<dbReference type="Gene3D" id="1.10.510.10">
    <property type="entry name" value="Transferase(Phosphotransferase) domain 1"/>
    <property type="match status" value="1"/>
</dbReference>
<dbReference type="Gene3D" id="1.25.40.20">
    <property type="entry name" value="Ankyrin repeat-containing domain"/>
    <property type="match status" value="1"/>
</dbReference>
<dbReference type="Gene3D" id="3.30.200.20">
    <property type="entry name" value="Phosphorylase Kinase, domain 1"/>
    <property type="match status" value="1"/>
</dbReference>
<dbReference type="Proteomes" id="UP001365542">
    <property type="component" value="Unassembled WGS sequence"/>
</dbReference>
<evidence type="ECO:0000256" key="5">
    <source>
        <dbReference type="ARBA" id="ARBA00022741"/>
    </source>
</evidence>
<evidence type="ECO:0000256" key="8">
    <source>
        <dbReference type="ARBA" id="ARBA00047899"/>
    </source>
</evidence>
<dbReference type="InterPro" id="IPR000719">
    <property type="entry name" value="Prot_kinase_dom"/>
</dbReference>
<feature type="domain" description="Protein kinase" evidence="11">
    <location>
        <begin position="13"/>
        <end position="314"/>
    </location>
</feature>
<organism evidence="12 13">
    <name type="scientific">Orbilia ellipsospora</name>
    <dbReference type="NCBI Taxonomy" id="2528407"/>
    <lineage>
        <taxon>Eukaryota</taxon>
        <taxon>Fungi</taxon>
        <taxon>Dikarya</taxon>
        <taxon>Ascomycota</taxon>
        <taxon>Pezizomycotina</taxon>
        <taxon>Orbiliomycetes</taxon>
        <taxon>Orbiliales</taxon>
        <taxon>Orbiliaceae</taxon>
        <taxon>Orbilia</taxon>
    </lineage>
</organism>
<accession>A0AAV9XFG6</accession>
<evidence type="ECO:0000256" key="9">
    <source>
        <dbReference type="ARBA" id="ARBA00048679"/>
    </source>
</evidence>
<keyword evidence="6 12" id="KW-0418">Kinase</keyword>
<evidence type="ECO:0000256" key="10">
    <source>
        <dbReference type="PROSITE-ProRule" id="PRU10141"/>
    </source>
</evidence>
<comment type="catalytic activity">
    <reaction evidence="9">
        <text>L-seryl-[protein] + ATP = O-phospho-L-seryl-[protein] + ADP + H(+)</text>
        <dbReference type="Rhea" id="RHEA:17989"/>
        <dbReference type="Rhea" id="RHEA-COMP:9863"/>
        <dbReference type="Rhea" id="RHEA-COMP:11604"/>
        <dbReference type="ChEBI" id="CHEBI:15378"/>
        <dbReference type="ChEBI" id="CHEBI:29999"/>
        <dbReference type="ChEBI" id="CHEBI:30616"/>
        <dbReference type="ChEBI" id="CHEBI:83421"/>
        <dbReference type="ChEBI" id="CHEBI:456216"/>
        <dbReference type="EC" id="2.7.11.1"/>
    </reaction>
</comment>
<evidence type="ECO:0000256" key="2">
    <source>
        <dbReference type="ARBA" id="ARBA00012513"/>
    </source>
</evidence>
<dbReference type="PROSITE" id="PS00107">
    <property type="entry name" value="PROTEIN_KINASE_ATP"/>
    <property type="match status" value="1"/>
</dbReference>
<protein>
    <recommendedName>
        <fullName evidence="2">non-specific serine/threonine protein kinase</fullName>
        <ecNumber evidence="2">2.7.11.1</ecNumber>
    </recommendedName>
</protein>
<dbReference type="InterPro" id="IPR002110">
    <property type="entry name" value="Ankyrin_rpt"/>
</dbReference>
<dbReference type="InterPro" id="IPR008271">
    <property type="entry name" value="Ser/Thr_kinase_AS"/>
</dbReference>
<dbReference type="EMBL" id="JAVHJO010000004">
    <property type="protein sequence ID" value="KAK6540850.1"/>
    <property type="molecule type" value="Genomic_DNA"/>
</dbReference>
<keyword evidence="7 10" id="KW-0067">ATP-binding</keyword>
<evidence type="ECO:0000259" key="11">
    <source>
        <dbReference type="PROSITE" id="PS50011"/>
    </source>
</evidence>
<comment type="similarity">
    <text evidence="1">Belongs to the protein kinase superfamily. NEK Ser/Thr protein kinase family. NIMA subfamily.</text>
</comment>
<dbReference type="PANTHER" id="PTHR43671">
    <property type="entry name" value="SERINE/THREONINE-PROTEIN KINASE NEK"/>
    <property type="match status" value="1"/>
</dbReference>
<dbReference type="InterPro" id="IPR011009">
    <property type="entry name" value="Kinase-like_dom_sf"/>
</dbReference>